<gene>
    <name evidence="2" type="ORF">ABG768_021927</name>
</gene>
<feature type="chain" id="PRO_5043688287" evidence="1">
    <location>
        <begin position="18"/>
        <end position="164"/>
    </location>
</feature>
<comment type="caution">
    <text evidence="2">The sequence shown here is derived from an EMBL/GenBank/DDBJ whole genome shotgun (WGS) entry which is preliminary data.</text>
</comment>
<dbReference type="EMBL" id="JAWDJR010000004">
    <property type="protein sequence ID" value="KAK9976722.1"/>
    <property type="molecule type" value="Genomic_DNA"/>
</dbReference>
<feature type="signal peptide" evidence="1">
    <location>
        <begin position="1"/>
        <end position="17"/>
    </location>
</feature>
<evidence type="ECO:0000256" key="1">
    <source>
        <dbReference type="SAM" id="SignalP"/>
    </source>
</evidence>
<keyword evidence="1" id="KW-0732">Signal</keyword>
<proteinExistence type="predicted"/>
<reference evidence="2 3" key="1">
    <citation type="submission" date="2024-05" db="EMBL/GenBank/DDBJ databases">
        <title>A high-quality chromosomal-level genome assembly of Topmouth culter (Culter alburnus).</title>
        <authorList>
            <person name="Zhao H."/>
        </authorList>
    </citation>
    <scope>NUCLEOTIDE SEQUENCE [LARGE SCALE GENOMIC DNA]</scope>
    <source>
        <strain evidence="2">CATC2023</strain>
        <tissue evidence="2">Muscle</tissue>
    </source>
</reference>
<keyword evidence="3" id="KW-1185">Reference proteome</keyword>
<dbReference type="AlphaFoldDB" id="A0AAW2ATA0"/>
<sequence length="164" mass="18859">MLSFMVLLTLAIHPCLSEAVENPDKPCVEERDEKRFDTFLKHHLNKDIPKNEEVKEWRSFIDKIDTWKRPSQSFFRFSNESEKDNVIAVCSTGGKKHKGNLCISKEKLNFIHVTIDNNNVMKVTKKYDYVILACDKVKVKNKCLPVHFEKNGNGATPGNTQDCS</sequence>
<protein>
    <submittedName>
        <fullName evidence="2">Uncharacterized protein</fullName>
    </submittedName>
</protein>
<evidence type="ECO:0000313" key="3">
    <source>
        <dbReference type="Proteomes" id="UP001479290"/>
    </source>
</evidence>
<organism evidence="2 3">
    <name type="scientific">Culter alburnus</name>
    <name type="common">Topmouth culter</name>
    <dbReference type="NCBI Taxonomy" id="194366"/>
    <lineage>
        <taxon>Eukaryota</taxon>
        <taxon>Metazoa</taxon>
        <taxon>Chordata</taxon>
        <taxon>Craniata</taxon>
        <taxon>Vertebrata</taxon>
        <taxon>Euteleostomi</taxon>
        <taxon>Actinopterygii</taxon>
        <taxon>Neopterygii</taxon>
        <taxon>Teleostei</taxon>
        <taxon>Ostariophysi</taxon>
        <taxon>Cypriniformes</taxon>
        <taxon>Xenocyprididae</taxon>
        <taxon>Xenocypridinae</taxon>
        <taxon>Culter</taxon>
    </lineage>
</organism>
<dbReference type="Proteomes" id="UP001479290">
    <property type="component" value="Unassembled WGS sequence"/>
</dbReference>
<name>A0AAW2ATA0_CULAL</name>
<accession>A0AAW2ATA0</accession>
<dbReference type="InterPro" id="IPR036816">
    <property type="entry name" value="RNaseA-like_dom_sf"/>
</dbReference>
<dbReference type="Gene3D" id="3.10.130.10">
    <property type="entry name" value="Ribonuclease A-like domain"/>
    <property type="match status" value="1"/>
</dbReference>
<evidence type="ECO:0000313" key="2">
    <source>
        <dbReference type="EMBL" id="KAK9976722.1"/>
    </source>
</evidence>